<protein>
    <submittedName>
        <fullName evidence="6">Sigma-54 dependent transcriptional regulator</fullName>
    </submittedName>
</protein>
<accession>A0ABU4RV88</accession>
<dbReference type="PROSITE" id="PS50045">
    <property type="entry name" value="SIGMA54_INTERACT_4"/>
    <property type="match status" value="1"/>
</dbReference>
<dbReference type="Pfam" id="PF00158">
    <property type="entry name" value="Sigma54_activat"/>
    <property type="match status" value="1"/>
</dbReference>
<dbReference type="InterPro" id="IPR002078">
    <property type="entry name" value="Sigma_54_int"/>
</dbReference>
<evidence type="ECO:0000256" key="3">
    <source>
        <dbReference type="ARBA" id="ARBA00023015"/>
    </source>
</evidence>
<keyword evidence="7" id="KW-1185">Reference proteome</keyword>
<feature type="domain" description="Sigma-54 factor interaction" evidence="5">
    <location>
        <begin position="135"/>
        <end position="359"/>
    </location>
</feature>
<reference evidence="6 7" key="1">
    <citation type="submission" date="2023-11" db="EMBL/GenBank/DDBJ databases">
        <title>Gilvimarinus fulvus sp. nov., isolated from the surface of Kelp.</title>
        <authorList>
            <person name="Sun Y.Y."/>
            <person name="Gong Y."/>
            <person name="Du Z.J."/>
        </authorList>
    </citation>
    <scope>NUCLEOTIDE SEQUENCE [LARGE SCALE GENOMIC DNA]</scope>
    <source>
        <strain evidence="6 7">SDUM040013</strain>
    </source>
</reference>
<dbReference type="InterPro" id="IPR003593">
    <property type="entry name" value="AAA+_ATPase"/>
</dbReference>
<dbReference type="InterPro" id="IPR002197">
    <property type="entry name" value="HTH_Fis"/>
</dbReference>
<dbReference type="PROSITE" id="PS00676">
    <property type="entry name" value="SIGMA54_INTERACT_2"/>
    <property type="match status" value="1"/>
</dbReference>
<comment type="caution">
    <text evidence="6">The sequence shown here is derived from an EMBL/GenBank/DDBJ whole genome shotgun (WGS) entry which is preliminary data.</text>
</comment>
<dbReference type="Pfam" id="PF25601">
    <property type="entry name" value="AAA_lid_14"/>
    <property type="match status" value="1"/>
</dbReference>
<dbReference type="InterPro" id="IPR009057">
    <property type="entry name" value="Homeodomain-like_sf"/>
</dbReference>
<evidence type="ECO:0000256" key="1">
    <source>
        <dbReference type="ARBA" id="ARBA00022741"/>
    </source>
</evidence>
<dbReference type="InterPro" id="IPR025943">
    <property type="entry name" value="Sigma_54_int_dom_ATP-bd_2"/>
</dbReference>
<dbReference type="CDD" id="cd00009">
    <property type="entry name" value="AAA"/>
    <property type="match status" value="1"/>
</dbReference>
<sequence>MQIIVRDTELDTARMLDGYDCPAILMSADYKVLAANDLYTSTFGAIDPVRTPHCYQVSHGYDRPCDQAGESCPLAACKESGRKERVLHIHNTPRGREHVDVQMIPIKGQYGQLKYFVELLKPVRTASVDVSTPKMVGTSPAFNNAVDLINRVGPSEASVLLLGESGTGKELAARAVHDASPRRDKPFVIVECAGLTDTLFESELFGHLKGAFTGASYRKRGLVESAQGGTLFLDEVGDIPLHLQVKLLRLIESGTYRPIGSVQPQPADFRLVCATHKNLKTMVADGKFRQDLYFRINVFPICLPPLRERREDIPLVASALLHKLQSRLTLTPSAERWLSDQSFQGNIRELRNVLERACLLENSTEISTTTLEWAVAADRACERHHQESIQTLNPEQDFKSLQLRHLEKLLEEHGGDKQAAAKAAGISVRTLYRKLKEN</sequence>
<name>A0ABU4RV88_9GAMM</name>
<proteinExistence type="predicted"/>
<evidence type="ECO:0000313" key="7">
    <source>
        <dbReference type="Proteomes" id="UP001273505"/>
    </source>
</evidence>
<dbReference type="InterPro" id="IPR027417">
    <property type="entry name" value="P-loop_NTPase"/>
</dbReference>
<dbReference type="EMBL" id="JAXAFO010000006">
    <property type="protein sequence ID" value="MDX6848770.1"/>
    <property type="molecule type" value="Genomic_DNA"/>
</dbReference>
<dbReference type="Gene3D" id="1.10.8.60">
    <property type="match status" value="1"/>
</dbReference>
<dbReference type="SUPFAM" id="SSF46689">
    <property type="entry name" value="Homeodomain-like"/>
    <property type="match status" value="1"/>
</dbReference>
<organism evidence="6 7">
    <name type="scientific">Gilvimarinus gilvus</name>
    <dbReference type="NCBI Taxonomy" id="3058038"/>
    <lineage>
        <taxon>Bacteria</taxon>
        <taxon>Pseudomonadati</taxon>
        <taxon>Pseudomonadota</taxon>
        <taxon>Gammaproteobacteria</taxon>
        <taxon>Cellvibrionales</taxon>
        <taxon>Cellvibrionaceae</taxon>
        <taxon>Gilvimarinus</taxon>
    </lineage>
</organism>
<dbReference type="Pfam" id="PF02954">
    <property type="entry name" value="HTH_8"/>
    <property type="match status" value="1"/>
</dbReference>
<dbReference type="InterPro" id="IPR058031">
    <property type="entry name" value="AAA_lid_NorR"/>
</dbReference>
<evidence type="ECO:0000313" key="6">
    <source>
        <dbReference type="EMBL" id="MDX6848770.1"/>
    </source>
</evidence>
<dbReference type="SMART" id="SM00382">
    <property type="entry name" value="AAA"/>
    <property type="match status" value="1"/>
</dbReference>
<dbReference type="PANTHER" id="PTHR32071">
    <property type="entry name" value="TRANSCRIPTIONAL REGULATORY PROTEIN"/>
    <property type="match status" value="1"/>
</dbReference>
<keyword evidence="4" id="KW-0804">Transcription</keyword>
<dbReference type="Gene3D" id="3.40.50.300">
    <property type="entry name" value="P-loop containing nucleotide triphosphate hydrolases"/>
    <property type="match status" value="1"/>
</dbReference>
<keyword evidence="2" id="KW-0067">ATP-binding</keyword>
<keyword evidence="1" id="KW-0547">Nucleotide-binding</keyword>
<dbReference type="SUPFAM" id="SSF52540">
    <property type="entry name" value="P-loop containing nucleoside triphosphate hydrolases"/>
    <property type="match status" value="1"/>
</dbReference>
<evidence type="ECO:0000256" key="4">
    <source>
        <dbReference type="ARBA" id="ARBA00023163"/>
    </source>
</evidence>
<keyword evidence="3" id="KW-0805">Transcription regulation</keyword>
<dbReference type="Proteomes" id="UP001273505">
    <property type="component" value="Unassembled WGS sequence"/>
</dbReference>
<gene>
    <name evidence="6" type="ORF">SCD92_05320</name>
</gene>
<evidence type="ECO:0000259" key="5">
    <source>
        <dbReference type="PROSITE" id="PS50045"/>
    </source>
</evidence>
<evidence type="ECO:0000256" key="2">
    <source>
        <dbReference type="ARBA" id="ARBA00022840"/>
    </source>
</evidence>
<dbReference type="Gene3D" id="1.10.10.60">
    <property type="entry name" value="Homeodomain-like"/>
    <property type="match status" value="1"/>
</dbReference>
<dbReference type="RefSeq" id="WP_302724028.1">
    <property type="nucleotide sequence ID" value="NZ_JAULRU010000731.1"/>
</dbReference>